<protein>
    <submittedName>
        <fullName evidence="4">Protein FAR1-RELATED SEQUENCE 5-like</fullName>
    </submittedName>
</protein>
<dbReference type="GeneID" id="110790557"/>
<keyword evidence="3" id="KW-1185">Reference proteome</keyword>
<dbReference type="RefSeq" id="XP_056685616.1">
    <property type="nucleotide sequence ID" value="XM_056829638.1"/>
</dbReference>
<keyword evidence="2" id="KW-0472">Membrane</keyword>
<feature type="transmembrane region" description="Helical" evidence="2">
    <location>
        <begin position="449"/>
        <end position="474"/>
    </location>
</feature>
<keyword evidence="2" id="KW-1133">Transmembrane helix</keyword>
<evidence type="ECO:0000256" key="1">
    <source>
        <dbReference type="SAM" id="MobiDB-lite"/>
    </source>
</evidence>
<reference evidence="4" key="2">
    <citation type="submission" date="2025-08" db="UniProtKB">
        <authorList>
            <consortium name="RefSeq"/>
        </authorList>
    </citation>
    <scope>IDENTIFICATION</scope>
    <source>
        <tissue evidence="4">Leaf</tissue>
    </source>
</reference>
<evidence type="ECO:0000313" key="3">
    <source>
        <dbReference type="Proteomes" id="UP000813463"/>
    </source>
</evidence>
<sequence>MVAATTQKEHIKEESNEEREREGKTKHKRRKEGELPTGGGEGCSNGGPAWMAGRRRRRVLRVHVVSDWLDANDDDILVPCGDAKLGNYDEVGNLGDESLGCTPSGKVVNCEGKGVVEEEVLATPVVGMTFSSWDRADEHFRKYRKQCGFGVVRAYGNYSRKAGEKRTLRSYVWKCECGGKPDLRFREKGVKAKGVMITAPGVLDQRTSKSKKCECPVHMYAVADTSGTWEVRKAVVEHLNHKPMPLKSRYISMYRRDSITSVVRRRLFNGVGSGSKISNIHRSLAKERNGVENMSISVKDLRNIVAKEKKLKMRGGDVKAMFDYFDKMTAGNQNFFHRYRLNSTNRLTDVMWVDASSRVAYQDFGDILCLCQPQSIDGACGTYFGKKLGNYAKYSEFKGVLHNVIYDCLTEAEFEVNWTSSIELYGLGADDWLSGTSVILLSHLKVDGVYSYVIISSVHCVVKILPSILLFVYYSLYDQRHMWVPAYMEHLFWARMKTTQRSESINSFFDKYVKRDTRLYQFA</sequence>
<proteinExistence type="predicted"/>
<accession>A0ABM3QQG5</accession>
<feature type="compositionally biased region" description="Basic and acidic residues" evidence="1">
    <location>
        <begin position="7"/>
        <end position="23"/>
    </location>
</feature>
<name>A0ABM3QQG5_SPIOL</name>
<gene>
    <name evidence="4" type="primary">LOC110790557</name>
</gene>
<reference evidence="3" key="1">
    <citation type="journal article" date="2021" name="Nat. Commun.">
        <title>Genomic analyses provide insights into spinach domestication and the genetic basis of agronomic traits.</title>
        <authorList>
            <person name="Cai X."/>
            <person name="Sun X."/>
            <person name="Xu C."/>
            <person name="Sun H."/>
            <person name="Wang X."/>
            <person name="Ge C."/>
            <person name="Zhang Z."/>
            <person name="Wang Q."/>
            <person name="Fei Z."/>
            <person name="Jiao C."/>
            <person name="Wang Q."/>
        </authorList>
    </citation>
    <scope>NUCLEOTIDE SEQUENCE [LARGE SCALE GENOMIC DNA]</scope>
    <source>
        <strain evidence="3">cv. Varoflay</strain>
    </source>
</reference>
<keyword evidence="2" id="KW-0812">Transmembrane</keyword>
<feature type="compositionally biased region" description="Gly residues" evidence="1">
    <location>
        <begin position="36"/>
        <end position="45"/>
    </location>
</feature>
<dbReference type="PANTHER" id="PTHR47718">
    <property type="entry name" value="OS01G0519700 PROTEIN"/>
    <property type="match status" value="1"/>
</dbReference>
<dbReference type="PANTHER" id="PTHR47718:SF13">
    <property type="entry name" value="OS09G0290500 PROTEIN"/>
    <property type="match status" value="1"/>
</dbReference>
<organism evidence="3 4">
    <name type="scientific">Spinacia oleracea</name>
    <name type="common">Spinach</name>
    <dbReference type="NCBI Taxonomy" id="3562"/>
    <lineage>
        <taxon>Eukaryota</taxon>
        <taxon>Viridiplantae</taxon>
        <taxon>Streptophyta</taxon>
        <taxon>Embryophyta</taxon>
        <taxon>Tracheophyta</taxon>
        <taxon>Spermatophyta</taxon>
        <taxon>Magnoliopsida</taxon>
        <taxon>eudicotyledons</taxon>
        <taxon>Gunneridae</taxon>
        <taxon>Pentapetalae</taxon>
        <taxon>Caryophyllales</taxon>
        <taxon>Chenopodiaceae</taxon>
        <taxon>Chenopodioideae</taxon>
        <taxon>Anserineae</taxon>
        <taxon>Spinacia</taxon>
    </lineage>
</organism>
<dbReference type="Proteomes" id="UP000813463">
    <property type="component" value="Chromosome 5"/>
</dbReference>
<feature type="region of interest" description="Disordered" evidence="1">
    <location>
        <begin position="1"/>
        <end position="50"/>
    </location>
</feature>
<evidence type="ECO:0000313" key="4">
    <source>
        <dbReference type="RefSeq" id="XP_056685616.1"/>
    </source>
</evidence>
<evidence type="ECO:0000256" key="2">
    <source>
        <dbReference type="SAM" id="Phobius"/>
    </source>
</evidence>